<dbReference type="SUPFAM" id="SSF56784">
    <property type="entry name" value="HAD-like"/>
    <property type="match status" value="1"/>
</dbReference>
<dbReference type="Gene3D" id="3.40.50.1000">
    <property type="entry name" value="HAD superfamily/HAD-like"/>
    <property type="match status" value="1"/>
</dbReference>
<sequence length="297" mass="31002">MTPGVPALLAAALVLGGCVTTRPAAVTAAAPAQQPSLYATTWTYGSAEAAALGLQAYSALTNYVAGRLPALQGAAPFESALVTGIDGAGRPQRALCTAAMRAHPAVVLDIDETGLLNSGAQYYAAQGHPYDEAEWARWLDDRAAQPTPVPGAVAAIAALRRLGVTPIWISNATNSRRDATVRALAGAGLGDAVPLETLFLRDDIAPGSDKQPRRLNVAERHCIIAMVGDQVGDFTSLIDAGKPPLASRRAAAAGAYAPLWGQGWFMLPNPVYGAWNTPEATLEDAVPQSLRWHPKPQ</sequence>
<feature type="chain" id="PRO_5028985005" evidence="2">
    <location>
        <begin position="25"/>
        <end position="297"/>
    </location>
</feature>
<keyword evidence="1 2" id="KW-0732">Signal</keyword>
<evidence type="ECO:0000256" key="2">
    <source>
        <dbReference type="SAM" id="SignalP"/>
    </source>
</evidence>
<feature type="signal peptide" evidence="2">
    <location>
        <begin position="1"/>
        <end position="24"/>
    </location>
</feature>
<keyword evidence="4" id="KW-1185">Reference proteome</keyword>
<gene>
    <name evidence="3" type="ORF">F3168_12335</name>
</gene>
<proteinExistence type="predicted"/>
<reference evidence="3 4" key="1">
    <citation type="submission" date="2019-09" db="EMBL/GenBank/DDBJ databases">
        <title>Polymorphobacter sp. isolated from a lake in China.</title>
        <authorList>
            <person name="Liu Z."/>
        </authorList>
    </citation>
    <scope>NUCLEOTIDE SEQUENCE [LARGE SCALE GENOMIC DNA]</scope>
    <source>
        <strain evidence="3 4">D40P</strain>
    </source>
</reference>
<dbReference type="EMBL" id="WIOL01000004">
    <property type="protein sequence ID" value="MQT18044.1"/>
    <property type="molecule type" value="Genomic_DNA"/>
</dbReference>
<evidence type="ECO:0000313" key="3">
    <source>
        <dbReference type="EMBL" id="MQT18044.1"/>
    </source>
</evidence>
<name>A0A7C9KNW2_9SPHN</name>
<dbReference type="SFLD" id="SFLDG01125">
    <property type="entry name" value="C1.1:_Acid_Phosphatase_Like"/>
    <property type="match status" value="1"/>
</dbReference>
<dbReference type="PANTHER" id="PTHR31284:SF10">
    <property type="entry name" value="ACID PHOSPHATASE-LIKE PROTEIN"/>
    <property type="match status" value="1"/>
</dbReference>
<protein>
    <submittedName>
        <fullName evidence="3">Acid phosphatase</fullName>
    </submittedName>
</protein>
<dbReference type="Pfam" id="PF03767">
    <property type="entry name" value="Acid_phosphat_B"/>
    <property type="match status" value="1"/>
</dbReference>
<comment type="caution">
    <text evidence="3">The sequence shown here is derived from an EMBL/GenBank/DDBJ whole genome shotgun (WGS) entry which is preliminary data.</text>
</comment>
<dbReference type="PANTHER" id="PTHR31284">
    <property type="entry name" value="ACID PHOSPHATASE-LIKE PROTEIN"/>
    <property type="match status" value="1"/>
</dbReference>
<dbReference type="GO" id="GO:0009279">
    <property type="term" value="C:cell outer membrane"/>
    <property type="evidence" value="ECO:0007669"/>
    <property type="project" value="InterPro"/>
</dbReference>
<dbReference type="InterPro" id="IPR005519">
    <property type="entry name" value="Acid_phosphat_B-like"/>
</dbReference>
<accession>A0A7C9KNW2</accession>
<evidence type="ECO:0000256" key="1">
    <source>
        <dbReference type="ARBA" id="ARBA00022729"/>
    </source>
</evidence>
<dbReference type="AlphaFoldDB" id="A0A7C9KNW2"/>
<dbReference type="InterPro" id="IPR036412">
    <property type="entry name" value="HAD-like_sf"/>
</dbReference>
<dbReference type="RefSeq" id="WP_152578495.1">
    <property type="nucleotide sequence ID" value="NZ_JAATJI010000001.1"/>
</dbReference>
<evidence type="ECO:0000313" key="4">
    <source>
        <dbReference type="Proteomes" id="UP000481327"/>
    </source>
</evidence>
<dbReference type="InterPro" id="IPR006423">
    <property type="entry name" value="Lipo_e_P4"/>
</dbReference>
<organism evidence="3 4">
    <name type="scientific">Sandarakinorhabdus fusca</name>
    <dbReference type="NCBI Taxonomy" id="1439888"/>
    <lineage>
        <taxon>Bacteria</taxon>
        <taxon>Pseudomonadati</taxon>
        <taxon>Pseudomonadota</taxon>
        <taxon>Alphaproteobacteria</taxon>
        <taxon>Sphingomonadales</taxon>
        <taxon>Sphingosinicellaceae</taxon>
        <taxon>Sandarakinorhabdus</taxon>
    </lineage>
</organism>
<dbReference type="InterPro" id="IPR023214">
    <property type="entry name" value="HAD_sf"/>
</dbReference>
<dbReference type="OrthoDB" id="193314at2"/>
<dbReference type="SFLD" id="SFLDS00003">
    <property type="entry name" value="Haloacid_Dehalogenase"/>
    <property type="match status" value="1"/>
</dbReference>
<dbReference type="Proteomes" id="UP000481327">
    <property type="component" value="Unassembled WGS sequence"/>
</dbReference>